<keyword evidence="6" id="KW-0732">Signal</keyword>
<keyword evidence="2 4" id="KW-0378">Hydrolase</keyword>
<evidence type="ECO:0000313" key="9">
    <source>
        <dbReference type="Proteomes" id="UP000799779"/>
    </source>
</evidence>
<proteinExistence type="inferred from homology"/>
<keyword evidence="3 4" id="KW-0720">Serine protease</keyword>
<keyword evidence="1 4" id="KW-0645">Protease</keyword>
<dbReference type="SUPFAM" id="SSF52743">
    <property type="entry name" value="Subtilisin-like"/>
    <property type="match status" value="1"/>
</dbReference>
<feature type="region of interest" description="Disordered" evidence="5">
    <location>
        <begin position="100"/>
        <end position="124"/>
    </location>
</feature>
<evidence type="ECO:0000256" key="6">
    <source>
        <dbReference type="SAM" id="SignalP"/>
    </source>
</evidence>
<feature type="compositionally biased region" description="Low complexity" evidence="5">
    <location>
        <begin position="55"/>
        <end position="66"/>
    </location>
</feature>
<feature type="region of interest" description="Disordered" evidence="5">
    <location>
        <begin position="16"/>
        <end position="66"/>
    </location>
</feature>
<feature type="active site" description="Charge relay system" evidence="4">
    <location>
        <position position="496"/>
    </location>
</feature>
<comment type="similarity">
    <text evidence="4">Belongs to the peptidase S8 family.</text>
</comment>
<dbReference type="InterPro" id="IPR000209">
    <property type="entry name" value="Peptidase_S8/S53_dom"/>
</dbReference>
<feature type="active site" description="Charge relay system" evidence="4">
    <location>
        <position position="302"/>
    </location>
</feature>
<dbReference type="AlphaFoldDB" id="A0A6A5WYM2"/>
<dbReference type="InterPro" id="IPR036852">
    <property type="entry name" value="Peptidase_S8/S53_dom_sf"/>
</dbReference>
<sequence>MKLLPVVFLVTGLVAAKGGSKPPPSKPSSNKPPPPPPPASKPLPPPVTSSPVLPPQVTSNRAATSSSKVLSSSSSSVIVSITTSSASVSFSVSSSSITSISSSRSRSSSLSSTKSSSVSSRFSSTSSSATSLATLSYIVYPKKKLTAAQETAIKTSLNKYVKTPAKDIKESKTTGVGVNYWELKLTPADVAIIKKDKNIAAITPSACKGKCFDPTTALMVQKGAEDSVVYWNQKRDSDIANYNGDYYFEEAAGEGVTVYVIDEGAELGRDDFTKGDNIGARARWLFVDPKDTTKTDTHNRWHGTCMLSRVSGHKFGSAKKVNPVIVKIGFAKAPQKWLDGLVKVVEDVRTKKAADANFKAVVSMSFYFPTKQVDQGWIDNFYENLVELDKLGVVLVAASGNDNKNSIAGYPAQFGSTSTIDKEIYIPNLIVVGAVNPRTGEMWQGTLNGQRKSDSGTNFDNAKGLPHIFAPGEQVRCAKGDDGVLHAQDWLVDGTSPATAGVAGLAAYFFSIGNPPRTPREMKQWLTNANTGRAWRQHEGPVLRGIVRSWNGIDAFHKPTTDGALPWTKRSRIERLF</sequence>
<evidence type="ECO:0000256" key="1">
    <source>
        <dbReference type="ARBA" id="ARBA00022670"/>
    </source>
</evidence>
<dbReference type="PROSITE" id="PS51892">
    <property type="entry name" value="SUBTILASE"/>
    <property type="match status" value="1"/>
</dbReference>
<accession>A0A6A5WYM2</accession>
<evidence type="ECO:0000256" key="3">
    <source>
        <dbReference type="ARBA" id="ARBA00022825"/>
    </source>
</evidence>
<protein>
    <submittedName>
        <fullName evidence="8">Subtilisin-like protein</fullName>
    </submittedName>
</protein>
<name>A0A6A5WYM2_9PLEO</name>
<evidence type="ECO:0000256" key="2">
    <source>
        <dbReference type="ARBA" id="ARBA00022801"/>
    </source>
</evidence>
<feature type="active site" description="Charge relay system" evidence="4">
    <location>
        <position position="262"/>
    </location>
</feature>
<dbReference type="PRINTS" id="PR00723">
    <property type="entry name" value="SUBTILISIN"/>
</dbReference>
<dbReference type="EMBL" id="ML977559">
    <property type="protein sequence ID" value="KAF2006792.1"/>
    <property type="molecule type" value="Genomic_DNA"/>
</dbReference>
<evidence type="ECO:0000256" key="5">
    <source>
        <dbReference type="SAM" id="MobiDB-lite"/>
    </source>
</evidence>
<evidence type="ECO:0000259" key="7">
    <source>
        <dbReference type="Pfam" id="PF00082"/>
    </source>
</evidence>
<dbReference type="Gene3D" id="3.40.50.200">
    <property type="entry name" value="Peptidase S8/S53 domain"/>
    <property type="match status" value="1"/>
</dbReference>
<keyword evidence="9" id="KW-1185">Reference proteome</keyword>
<dbReference type="GO" id="GO:0006508">
    <property type="term" value="P:proteolysis"/>
    <property type="evidence" value="ECO:0007669"/>
    <property type="project" value="UniProtKB-KW"/>
</dbReference>
<dbReference type="InterPro" id="IPR015500">
    <property type="entry name" value="Peptidase_S8_subtilisin-rel"/>
</dbReference>
<evidence type="ECO:0000256" key="4">
    <source>
        <dbReference type="PROSITE-ProRule" id="PRU01240"/>
    </source>
</evidence>
<feature type="chain" id="PRO_5025673664" evidence="6">
    <location>
        <begin position="17"/>
        <end position="577"/>
    </location>
</feature>
<dbReference type="GO" id="GO:0004252">
    <property type="term" value="F:serine-type endopeptidase activity"/>
    <property type="evidence" value="ECO:0007669"/>
    <property type="project" value="UniProtKB-UniRule"/>
</dbReference>
<gene>
    <name evidence="8" type="ORF">P154DRAFT_600931</name>
</gene>
<reference evidence="8" key="1">
    <citation type="journal article" date="2020" name="Stud. Mycol.">
        <title>101 Dothideomycetes genomes: a test case for predicting lifestyles and emergence of pathogens.</title>
        <authorList>
            <person name="Haridas S."/>
            <person name="Albert R."/>
            <person name="Binder M."/>
            <person name="Bloem J."/>
            <person name="Labutti K."/>
            <person name="Salamov A."/>
            <person name="Andreopoulos B."/>
            <person name="Baker S."/>
            <person name="Barry K."/>
            <person name="Bills G."/>
            <person name="Bluhm B."/>
            <person name="Cannon C."/>
            <person name="Castanera R."/>
            <person name="Culley D."/>
            <person name="Daum C."/>
            <person name="Ezra D."/>
            <person name="Gonzalez J."/>
            <person name="Henrissat B."/>
            <person name="Kuo A."/>
            <person name="Liang C."/>
            <person name="Lipzen A."/>
            <person name="Lutzoni F."/>
            <person name="Magnuson J."/>
            <person name="Mondo S."/>
            <person name="Nolan M."/>
            <person name="Ohm R."/>
            <person name="Pangilinan J."/>
            <person name="Park H.-J."/>
            <person name="Ramirez L."/>
            <person name="Alfaro M."/>
            <person name="Sun H."/>
            <person name="Tritt A."/>
            <person name="Yoshinaga Y."/>
            <person name="Zwiers L.-H."/>
            <person name="Turgeon B."/>
            <person name="Goodwin S."/>
            <person name="Spatafora J."/>
            <person name="Crous P."/>
            <person name="Grigoriev I."/>
        </authorList>
    </citation>
    <scope>NUCLEOTIDE SEQUENCE</scope>
    <source>
        <strain evidence="8">CBS 123094</strain>
    </source>
</reference>
<feature type="domain" description="Peptidase S8/S53" evidence="7">
    <location>
        <begin position="253"/>
        <end position="530"/>
    </location>
</feature>
<evidence type="ECO:0000313" key="8">
    <source>
        <dbReference type="EMBL" id="KAF2006792.1"/>
    </source>
</evidence>
<dbReference type="Proteomes" id="UP000799779">
    <property type="component" value="Unassembled WGS sequence"/>
</dbReference>
<feature type="compositionally biased region" description="Pro residues" evidence="5">
    <location>
        <begin position="21"/>
        <end position="54"/>
    </location>
</feature>
<dbReference type="OrthoDB" id="3797974at2759"/>
<feature type="signal peptide" evidence="6">
    <location>
        <begin position="1"/>
        <end position="16"/>
    </location>
</feature>
<organism evidence="8 9">
    <name type="scientific">Amniculicola lignicola CBS 123094</name>
    <dbReference type="NCBI Taxonomy" id="1392246"/>
    <lineage>
        <taxon>Eukaryota</taxon>
        <taxon>Fungi</taxon>
        <taxon>Dikarya</taxon>
        <taxon>Ascomycota</taxon>
        <taxon>Pezizomycotina</taxon>
        <taxon>Dothideomycetes</taxon>
        <taxon>Pleosporomycetidae</taxon>
        <taxon>Pleosporales</taxon>
        <taxon>Amniculicolaceae</taxon>
        <taxon>Amniculicola</taxon>
    </lineage>
</organism>
<dbReference type="Pfam" id="PF00082">
    <property type="entry name" value="Peptidase_S8"/>
    <property type="match status" value="1"/>
</dbReference>